<feature type="compositionally biased region" description="Basic and acidic residues" evidence="1">
    <location>
        <begin position="444"/>
        <end position="467"/>
    </location>
</feature>
<dbReference type="InterPro" id="IPR016024">
    <property type="entry name" value="ARM-type_fold"/>
</dbReference>
<reference evidence="3" key="1">
    <citation type="journal article" date="2020" name="Stud. Mycol.">
        <title>101 Dothideomycetes genomes: a test case for predicting lifestyles and emergence of pathogens.</title>
        <authorList>
            <person name="Haridas S."/>
            <person name="Albert R."/>
            <person name="Binder M."/>
            <person name="Bloem J."/>
            <person name="Labutti K."/>
            <person name="Salamov A."/>
            <person name="Andreopoulos B."/>
            <person name="Baker S."/>
            <person name="Barry K."/>
            <person name="Bills G."/>
            <person name="Bluhm B."/>
            <person name="Cannon C."/>
            <person name="Castanera R."/>
            <person name="Culley D."/>
            <person name="Daum C."/>
            <person name="Ezra D."/>
            <person name="Gonzalez J."/>
            <person name="Henrissat B."/>
            <person name="Kuo A."/>
            <person name="Liang C."/>
            <person name="Lipzen A."/>
            <person name="Lutzoni F."/>
            <person name="Magnuson J."/>
            <person name="Mondo S."/>
            <person name="Nolan M."/>
            <person name="Ohm R."/>
            <person name="Pangilinan J."/>
            <person name="Park H.-J."/>
            <person name="Ramirez L."/>
            <person name="Alfaro M."/>
            <person name="Sun H."/>
            <person name="Tritt A."/>
            <person name="Yoshinaga Y."/>
            <person name="Zwiers L.-H."/>
            <person name="Turgeon B."/>
            <person name="Goodwin S."/>
            <person name="Spatafora J."/>
            <person name="Crous P."/>
            <person name="Grigoriev I."/>
        </authorList>
    </citation>
    <scope>NUCLEOTIDE SEQUENCE</scope>
    <source>
        <strain evidence="3">HMLAC05119</strain>
    </source>
</reference>
<dbReference type="GO" id="GO:0031267">
    <property type="term" value="F:small GTPase binding"/>
    <property type="evidence" value="ECO:0007669"/>
    <property type="project" value="InterPro"/>
</dbReference>
<dbReference type="Proteomes" id="UP000800096">
    <property type="component" value="Unassembled WGS sequence"/>
</dbReference>
<organism evidence="3 4">
    <name type="scientific">Ampelomyces quisqualis</name>
    <name type="common">Powdery mildew agent</name>
    <dbReference type="NCBI Taxonomy" id="50730"/>
    <lineage>
        <taxon>Eukaryota</taxon>
        <taxon>Fungi</taxon>
        <taxon>Dikarya</taxon>
        <taxon>Ascomycota</taxon>
        <taxon>Pezizomycotina</taxon>
        <taxon>Dothideomycetes</taxon>
        <taxon>Pleosporomycetidae</taxon>
        <taxon>Pleosporales</taxon>
        <taxon>Pleosporineae</taxon>
        <taxon>Phaeosphaeriaceae</taxon>
        <taxon>Ampelomyces</taxon>
    </lineage>
</organism>
<dbReference type="PANTHER" id="PTHR47102">
    <property type="entry name" value="PROTEIN BNI1"/>
    <property type="match status" value="1"/>
</dbReference>
<protein>
    <submittedName>
        <fullName evidence="3">Armadillo-type protein</fullName>
    </submittedName>
</protein>
<evidence type="ECO:0000313" key="4">
    <source>
        <dbReference type="Proteomes" id="UP000800096"/>
    </source>
</evidence>
<dbReference type="InterPro" id="IPR011989">
    <property type="entry name" value="ARM-like"/>
</dbReference>
<dbReference type="InterPro" id="IPR010473">
    <property type="entry name" value="GTPase-bd"/>
</dbReference>
<feature type="region of interest" description="Disordered" evidence="1">
    <location>
        <begin position="843"/>
        <end position="870"/>
    </location>
</feature>
<feature type="compositionally biased region" description="Polar residues" evidence="1">
    <location>
        <begin position="72"/>
        <end position="81"/>
    </location>
</feature>
<proteinExistence type="predicted"/>
<dbReference type="PANTHER" id="PTHR47102:SF2">
    <property type="entry name" value="PROTEIN BNI1"/>
    <property type="match status" value="1"/>
</dbReference>
<dbReference type="GO" id="GO:0003779">
    <property type="term" value="F:actin binding"/>
    <property type="evidence" value="ECO:0007669"/>
    <property type="project" value="InterPro"/>
</dbReference>
<accession>A0A6A5Q8V8</accession>
<feature type="compositionally biased region" description="Low complexity" evidence="1">
    <location>
        <begin position="849"/>
        <end position="858"/>
    </location>
</feature>
<dbReference type="Pfam" id="PF06371">
    <property type="entry name" value="Drf_GBD"/>
    <property type="match status" value="1"/>
</dbReference>
<feature type="compositionally biased region" description="Basic and acidic residues" evidence="1">
    <location>
        <begin position="482"/>
        <end position="496"/>
    </location>
</feature>
<gene>
    <name evidence="3" type="ORF">BDU57DRAFT_507983</name>
</gene>
<dbReference type="EMBL" id="ML979146">
    <property type="protein sequence ID" value="KAF1911208.1"/>
    <property type="molecule type" value="Genomic_DNA"/>
</dbReference>
<feature type="compositionally biased region" description="Polar residues" evidence="1">
    <location>
        <begin position="320"/>
        <end position="334"/>
    </location>
</feature>
<feature type="region of interest" description="Disordered" evidence="1">
    <location>
        <begin position="231"/>
        <end position="337"/>
    </location>
</feature>
<dbReference type="AlphaFoldDB" id="A0A6A5Q8V8"/>
<name>A0A6A5Q8V8_AMPQU</name>
<evidence type="ECO:0000256" key="1">
    <source>
        <dbReference type="SAM" id="MobiDB-lite"/>
    </source>
</evidence>
<evidence type="ECO:0000313" key="3">
    <source>
        <dbReference type="EMBL" id="KAF1911208.1"/>
    </source>
</evidence>
<feature type="domain" description="Formin GTPase-binding" evidence="2">
    <location>
        <begin position="364"/>
        <end position="661"/>
    </location>
</feature>
<dbReference type="GO" id="GO:0030036">
    <property type="term" value="P:actin cytoskeleton organization"/>
    <property type="evidence" value="ECO:0007669"/>
    <property type="project" value="InterPro"/>
</dbReference>
<feature type="compositionally biased region" description="Polar residues" evidence="1">
    <location>
        <begin position="506"/>
        <end position="521"/>
    </location>
</feature>
<feature type="compositionally biased region" description="Polar residues" evidence="1">
    <location>
        <begin position="201"/>
        <end position="214"/>
    </location>
</feature>
<dbReference type="OrthoDB" id="2155261at2759"/>
<feature type="region of interest" description="Disordered" evidence="1">
    <location>
        <begin position="1"/>
        <end position="196"/>
    </location>
</feature>
<dbReference type="Gene3D" id="1.25.10.10">
    <property type="entry name" value="Leucine-rich Repeat Variant"/>
    <property type="match status" value="1"/>
</dbReference>
<feature type="region of interest" description="Disordered" evidence="1">
    <location>
        <begin position="410"/>
        <end position="521"/>
    </location>
</feature>
<sequence length="898" mass="100049">MATPEFAALAAGHRRNKSSVLKSIMTPKSHKRTPVDGLELERKPPALAPYNYVPASSFQAPLLPPDHPHSQLRATTRTETIPINPPSPHKAQYAPSSPKKSLHKKSFSSVSLRSLAKKDEKPNKKSMDVRRPREEERDAEKPKKTKSSTNLAAMFGKGKTKENRSRSQSPVKQPRDKENTCPQTSADAPAPPRAPIWAEFSSTPLQEVTTTSRVPLNDQRRSLEDEIALYTPQHYSPTKQRNFFDYGQPSLQQRPATKERPKSMVVPKSTSTTSILDTFARKKSNERVPLSNTKGNEGRMKESAPSKSVATRPPLGRASTDLSRNNDTSASAVQPTVAVKKPNRVMAAVAAFNGKSRQMAAPTLPTKLDPKVVDAEFEDVLESRNIPTHQRGQMRTLKLEVKADFVRTHKLDTSQASRAPSAQSSIGEGGGKPASKPGHTRSNKSRDESVEKEAVTTEPERPSSTKRERPRSRTFNFNRSDSPTKKQKGDANERKTSSKTYLIPKSPSTRSLVSNASDRSVSSGVKAVKPDEFIKYLKKTPKPLDVEVGKLHKLRLLLRNETVDWVDTFILEGGMTELVALLHRIMEIEWREDHEDTLLHELLRCLKGLCTTATALKQLNDISSTLYPALLAMLFDEEHKGPSEFTTRELIIEIIFAHISMAPEAELESRAAQLLKYLKDPVKEKESSTVPFILQMHQPRPYQVWCKEMSNVTKEVFWIFIHHLNVIPVPPAPKDFLGKSYAKTHFPGQRAIVPAAPYVGGVEWDATNYLATHIDLLNGLIASLPTREARNNLRQDFKISGFEKLMGHLRACNAKYYGAVHDSIKVWIGAAIEDDWDVKTVRMGPGDGKSAVSSPVKQSPKKKAEPAPQIQAPRFDLALSFEKEIGVGGARKDDDDWI</sequence>
<feature type="compositionally biased region" description="Low complexity" evidence="1">
    <location>
        <begin position="414"/>
        <end position="425"/>
    </location>
</feature>
<feature type="compositionally biased region" description="Basic and acidic residues" evidence="1">
    <location>
        <begin position="116"/>
        <end position="142"/>
    </location>
</feature>
<dbReference type="SUPFAM" id="SSF48371">
    <property type="entry name" value="ARM repeat"/>
    <property type="match status" value="1"/>
</dbReference>
<evidence type="ECO:0000259" key="2">
    <source>
        <dbReference type="SMART" id="SM01140"/>
    </source>
</evidence>
<feature type="region of interest" description="Disordered" evidence="1">
    <location>
        <begin position="201"/>
        <end position="220"/>
    </location>
</feature>
<keyword evidence="4" id="KW-1185">Reference proteome</keyword>
<dbReference type="SMART" id="SM01140">
    <property type="entry name" value="Drf_GBD"/>
    <property type="match status" value="1"/>
</dbReference>
<dbReference type="InterPro" id="IPR051661">
    <property type="entry name" value="Actin_filament_regulator"/>
</dbReference>